<dbReference type="Gene3D" id="3.40.50.1360">
    <property type="match status" value="1"/>
</dbReference>
<dbReference type="PANTHER" id="PTHR34294:SF1">
    <property type="entry name" value="TRANSCRIPTIONAL REGULATOR LSRR"/>
    <property type="match status" value="1"/>
</dbReference>
<reference evidence="6" key="1">
    <citation type="submission" date="2021-01" db="EMBL/GenBank/DDBJ databases">
        <title>Whole genome shotgun sequence of Sphaerisporangium rufum NBRC 109079.</title>
        <authorList>
            <person name="Komaki H."/>
            <person name="Tamura T."/>
        </authorList>
    </citation>
    <scope>NUCLEOTIDE SEQUENCE</scope>
    <source>
        <strain evidence="6">NBRC 109079</strain>
    </source>
</reference>
<keyword evidence="4" id="KW-0804">Transcription</keyword>
<name>A0A919V1N5_9ACTN</name>
<evidence type="ECO:0000256" key="3">
    <source>
        <dbReference type="ARBA" id="ARBA00023125"/>
    </source>
</evidence>
<feature type="domain" description="Sugar-binding" evidence="5">
    <location>
        <begin position="77"/>
        <end position="330"/>
    </location>
</feature>
<keyword evidence="2" id="KW-0805">Transcription regulation</keyword>
<dbReference type="InterPro" id="IPR037171">
    <property type="entry name" value="NagB/RpiA_transferase-like"/>
</dbReference>
<dbReference type="PANTHER" id="PTHR34294">
    <property type="entry name" value="TRANSCRIPTIONAL REGULATOR-RELATED"/>
    <property type="match status" value="1"/>
</dbReference>
<evidence type="ECO:0000313" key="6">
    <source>
        <dbReference type="EMBL" id="GII81266.1"/>
    </source>
</evidence>
<keyword evidence="7" id="KW-1185">Reference proteome</keyword>
<evidence type="ECO:0000256" key="4">
    <source>
        <dbReference type="ARBA" id="ARBA00023163"/>
    </source>
</evidence>
<proteinExistence type="inferred from homology"/>
<dbReference type="InterPro" id="IPR007324">
    <property type="entry name" value="Sugar-bd_dom_put"/>
</dbReference>
<gene>
    <name evidence="6" type="ORF">Sru01_62480</name>
</gene>
<dbReference type="Proteomes" id="UP000655287">
    <property type="component" value="Unassembled WGS sequence"/>
</dbReference>
<comment type="similarity">
    <text evidence="1">Belongs to the SorC transcriptional regulatory family.</text>
</comment>
<keyword evidence="3 6" id="KW-0238">DNA-binding</keyword>
<organism evidence="6 7">
    <name type="scientific">Sphaerisporangium rufum</name>
    <dbReference type="NCBI Taxonomy" id="1381558"/>
    <lineage>
        <taxon>Bacteria</taxon>
        <taxon>Bacillati</taxon>
        <taxon>Actinomycetota</taxon>
        <taxon>Actinomycetes</taxon>
        <taxon>Streptosporangiales</taxon>
        <taxon>Streptosporangiaceae</taxon>
        <taxon>Sphaerisporangium</taxon>
    </lineage>
</organism>
<dbReference type="SUPFAM" id="SSF100950">
    <property type="entry name" value="NagB/RpiA/CoA transferase-like"/>
    <property type="match status" value="1"/>
</dbReference>
<dbReference type="EMBL" id="BOOU01000093">
    <property type="protein sequence ID" value="GII81266.1"/>
    <property type="molecule type" value="Genomic_DNA"/>
</dbReference>
<evidence type="ECO:0000256" key="1">
    <source>
        <dbReference type="ARBA" id="ARBA00010466"/>
    </source>
</evidence>
<protein>
    <submittedName>
        <fullName evidence="6">DNA-binding transcriptional regulator</fullName>
    </submittedName>
</protein>
<sequence length="337" mass="35771">MPTERSNLREPAIGGLAPSQLRLLTKVARMYHEHGMRQPQIAEQLHISQPRVSRLLKQATELGIVRTTVVTPSGVHAELEERIERRFGLRDVVVADPGQPAPGEQSVLQAIGAAGAVYLETTLTGGDRIGISSWSSTLLATVDAMRPRPTPVAERVVQVIGGVGNSTSQVYATRLADRLAILTGAEAVFLPAPGLASSPAAREVLMSDPHISDVLATYGGLSMLLAGLGSLEPSPLLVESGNAIADGEQEALRELGAVGDICLRFFDEKGQAVRSPLDDRVLGIDVETLRSIPRVVAIAGGSRKYTAIRAALRGGWVDVLVTDLGVARRLAAEPDDR</sequence>
<dbReference type="Pfam" id="PF04198">
    <property type="entry name" value="Sugar-bind"/>
    <property type="match status" value="1"/>
</dbReference>
<accession>A0A919V1N5</accession>
<evidence type="ECO:0000256" key="2">
    <source>
        <dbReference type="ARBA" id="ARBA00023015"/>
    </source>
</evidence>
<comment type="caution">
    <text evidence="6">The sequence shown here is derived from an EMBL/GenBank/DDBJ whole genome shotgun (WGS) entry which is preliminary data.</text>
</comment>
<evidence type="ECO:0000259" key="5">
    <source>
        <dbReference type="Pfam" id="PF04198"/>
    </source>
</evidence>
<dbReference type="RefSeq" id="WP_239137895.1">
    <property type="nucleotide sequence ID" value="NZ_BOOU01000093.1"/>
</dbReference>
<dbReference type="Gene3D" id="1.10.10.60">
    <property type="entry name" value="Homeodomain-like"/>
    <property type="match status" value="1"/>
</dbReference>
<dbReference type="AlphaFoldDB" id="A0A919V1N5"/>
<dbReference type="SUPFAM" id="SSF46785">
    <property type="entry name" value="Winged helix' DNA-binding domain"/>
    <property type="match status" value="1"/>
</dbReference>
<dbReference type="GO" id="GO:0030246">
    <property type="term" value="F:carbohydrate binding"/>
    <property type="evidence" value="ECO:0007669"/>
    <property type="project" value="InterPro"/>
</dbReference>
<dbReference type="InterPro" id="IPR051054">
    <property type="entry name" value="SorC_transcr_regulators"/>
</dbReference>
<evidence type="ECO:0000313" key="7">
    <source>
        <dbReference type="Proteomes" id="UP000655287"/>
    </source>
</evidence>
<dbReference type="InterPro" id="IPR036390">
    <property type="entry name" value="WH_DNA-bd_sf"/>
</dbReference>
<dbReference type="GO" id="GO:0003677">
    <property type="term" value="F:DNA binding"/>
    <property type="evidence" value="ECO:0007669"/>
    <property type="project" value="UniProtKB-KW"/>
</dbReference>